<evidence type="ECO:0000256" key="1">
    <source>
        <dbReference type="ARBA" id="ARBA00023157"/>
    </source>
</evidence>
<dbReference type="PANTHER" id="PTHR45784">
    <property type="entry name" value="C-TYPE LECTIN DOMAIN FAMILY 20 MEMBER A-RELATED"/>
    <property type="match status" value="1"/>
</dbReference>
<organism evidence="4 5">
    <name type="scientific">Oryzias javanicus</name>
    <name type="common">Javanese ricefish</name>
    <name type="synonym">Aplocheilus javanicus</name>
    <dbReference type="NCBI Taxonomy" id="123683"/>
    <lineage>
        <taxon>Eukaryota</taxon>
        <taxon>Metazoa</taxon>
        <taxon>Chordata</taxon>
        <taxon>Craniata</taxon>
        <taxon>Vertebrata</taxon>
        <taxon>Euteleostomi</taxon>
        <taxon>Actinopterygii</taxon>
        <taxon>Neopterygii</taxon>
        <taxon>Teleostei</taxon>
        <taxon>Neoteleostei</taxon>
        <taxon>Acanthomorphata</taxon>
        <taxon>Ovalentaria</taxon>
        <taxon>Atherinomorphae</taxon>
        <taxon>Beloniformes</taxon>
        <taxon>Adrianichthyidae</taxon>
        <taxon>Oryziinae</taxon>
        <taxon>Oryzias</taxon>
    </lineage>
</organism>
<dbReference type="OrthoDB" id="441660at2759"/>
<evidence type="ECO:0000313" key="4">
    <source>
        <dbReference type="EMBL" id="RVE62543.1"/>
    </source>
</evidence>
<accession>A0A437CIX6</accession>
<evidence type="ECO:0000313" key="5">
    <source>
        <dbReference type="Proteomes" id="UP000283210"/>
    </source>
</evidence>
<keyword evidence="2" id="KW-0812">Transmembrane</keyword>
<dbReference type="Proteomes" id="UP000283210">
    <property type="component" value="Chromosome 16"/>
</dbReference>
<feature type="domain" description="C-type lectin" evidence="3">
    <location>
        <begin position="376"/>
        <end position="481"/>
    </location>
</feature>
<keyword evidence="5" id="KW-1185">Reference proteome</keyword>
<evidence type="ECO:0000256" key="2">
    <source>
        <dbReference type="SAM" id="Phobius"/>
    </source>
</evidence>
<evidence type="ECO:0000259" key="3">
    <source>
        <dbReference type="PROSITE" id="PS50041"/>
    </source>
</evidence>
<dbReference type="InterPro" id="IPR018378">
    <property type="entry name" value="C-type_lectin_CS"/>
</dbReference>
<dbReference type="InterPro" id="IPR016187">
    <property type="entry name" value="CTDL_fold"/>
</dbReference>
<protein>
    <recommendedName>
        <fullName evidence="3">C-type lectin domain-containing protein</fullName>
    </recommendedName>
</protein>
<proteinExistence type="predicted"/>
<dbReference type="SMART" id="SM00034">
    <property type="entry name" value="CLECT"/>
    <property type="match status" value="3"/>
</dbReference>
<dbReference type="Gene3D" id="3.10.100.10">
    <property type="entry name" value="Mannose-Binding Protein A, subunit A"/>
    <property type="match status" value="3"/>
</dbReference>
<reference evidence="4 5" key="2">
    <citation type="submission" date="2019-01" db="EMBL/GenBank/DDBJ databases">
        <title>A chromosome length genome reference of the Java medaka (oryzias javanicus).</title>
        <authorList>
            <person name="Herpin A."/>
            <person name="Takehana Y."/>
            <person name="Naruse K."/>
            <person name="Ansai S."/>
            <person name="Kawaguchi M."/>
        </authorList>
    </citation>
    <scope>NUCLEOTIDE SEQUENCE [LARGE SCALE GENOMIC DNA]</scope>
    <source>
        <strain evidence="4">RS831</strain>
        <tissue evidence="4">Whole body</tissue>
    </source>
</reference>
<sequence>MTLPLFGIYYLIVLSSAIIMNGKRNFMIDRTSALPLIFISVFFHYTLGSLEFHFINLSKSHSDAKTYCRQSYTDLATVENPADMNTLIALLSTTADTTWIGLEIGNEWSWHWSKADESTDYFYWETEETQASNMEKCVAMSHNGTWLMKDCKEEHSFVCHGYSDASSHMLIVDAKSWRDAQSYCRSLSSDLVSIHSAEENTDVRNLLTSETVWIGLFRDPWKWSSGSNSSFRLWKPNQPKYVNGQECVVAEFKDGGQWSNRNCGAKSSFICQKELESTSSSTRTQTTPTQSTPQLLQTNLTTPQQNAPQAATETFHFNELNITNMTTSAPEHSVTAFPTQIGTLAQSTLQSSSVTSQKNSSFTKSENLILIKKNLTWIEALTYCQKHYVDIVVINSKDIQDKVAEIAQNATSQYVWLGLRYSCTFQFWFWIGTTPSCYQNWMPGQGPEMVYECGASGAVEATGRQQWTGLAETEELNFICSGNGG</sequence>
<feature type="domain" description="C-type lectin" evidence="3">
    <location>
        <begin position="47"/>
        <end position="160"/>
    </location>
</feature>
<dbReference type="InterPro" id="IPR001304">
    <property type="entry name" value="C-type_lectin-like"/>
</dbReference>
<keyword evidence="1" id="KW-1015">Disulfide bond</keyword>
<dbReference type="AlphaFoldDB" id="A0A437CIX6"/>
<dbReference type="PROSITE" id="PS00615">
    <property type="entry name" value="C_TYPE_LECTIN_1"/>
    <property type="match status" value="1"/>
</dbReference>
<dbReference type="EMBL" id="CM012452">
    <property type="protein sequence ID" value="RVE62543.1"/>
    <property type="molecule type" value="Genomic_DNA"/>
</dbReference>
<dbReference type="InterPro" id="IPR016186">
    <property type="entry name" value="C-type_lectin-like/link_sf"/>
</dbReference>
<name>A0A437CIX6_ORYJA</name>
<dbReference type="PANTHER" id="PTHR45784:SF3">
    <property type="entry name" value="C-TYPE LECTIN DOMAIN FAMILY 4 MEMBER K-LIKE-RELATED"/>
    <property type="match status" value="1"/>
</dbReference>
<keyword evidence="2" id="KW-0472">Membrane</keyword>
<dbReference type="PROSITE" id="PS50041">
    <property type="entry name" value="C_TYPE_LECTIN_2"/>
    <property type="match status" value="3"/>
</dbReference>
<feature type="transmembrane region" description="Helical" evidence="2">
    <location>
        <begin position="34"/>
        <end position="55"/>
    </location>
</feature>
<feature type="domain" description="C-type lectin" evidence="3">
    <location>
        <begin position="155"/>
        <end position="272"/>
    </location>
</feature>
<reference evidence="4 5" key="1">
    <citation type="submission" date="2018-11" db="EMBL/GenBank/DDBJ databases">
        <authorList>
            <person name="Lopez-Roques C."/>
            <person name="Donnadieu C."/>
            <person name="Bouchez O."/>
            <person name="Klopp C."/>
            <person name="Cabau C."/>
            <person name="Zahm M."/>
        </authorList>
    </citation>
    <scope>NUCLEOTIDE SEQUENCE [LARGE SCALE GENOMIC DNA]</scope>
    <source>
        <strain evidence="4">RS831</strain>
        <tissue evidence="4">Whole body</tissue>
    </source>
</reference>
<dbReference type="SUPFAM" id="SSF56436">
    <property type="entry name" value="C-type lectin-like"/>
    <property type="match status" value="3"/>
</dbReference>
<gene>
    <name evidence="4" type="ORF">OJAV_G00158180</name>
</gene>
<keyword evidence="2" id="KW-1133">Transmembrane helix</keyword>
<dbReference type="CDD" id="cd00037">
    <property type="entry name" value="CLECT"/>
    <property type="match status" value="2"/>
</dbReference>
<feature type="transmembrane region" description="Helical" evidence="2">
    <location>
        <begin position="6"/>
        <end position="22"/>
    </location>
</feature>
<dbReference type="Pfam" id="PF00059">
    <property type="entry name" value="Lectin_C"/>
    <property type="match status" value="3"/>
</dbReference>